<evidence type="ECO:0000256" key="3">
    <source>
        <dbReference type="ARBA" id="ARBA00023163"/>
    </source>
</evidence>
<keyword evidence="4" id="KW-0539">Nucleus</keyword>
<dbReference type="GO" id="GO:0042797">
    <property type="term" value="P:tRNA transcription by RNA polymerase III"/>
    <property type="evidence" value="ECO:0007669"/>
    <property type="project" value="TreeGrafter"/>
</dbReference>
<evidence type="ECO:0000256" key="5">
    <source>
        <dbReference type="SAM" id="MobiDB-lite"/>
    </source>
</evidence>
<feature type="compositionally biased region" description="Basic and acidic residues" evidence="5">
    <location>
        <begin position="231"/>
        <end position="242"/>
    </location>
</feature>
<accession>A0A9P5KRX0</accession>
<dbReference type="Pfam" id="PF05132">
    <property type="entry name" value="RNA_pol_Rpc4"/>
    <property type="match status" value="1"/>
</dbReference>
<feature type="region of interest" description="Disordered" evidence="5">
    <location>
        <begin position="277"/>
        <end position="310"/>
    </location>
</feature>
<feature type="region of interest" description="Disordered" evidence="5">
    <location>
        <begin position="1"/>
        <end position="156"/>
    </location>
</feature>
<keyword evidence="3" id="KW-0804">Transcription</keyword>
<dbReference type="Proteomes" id="UP000750522">
    <property type="component" value="Unassembled WGS sequence"/>
</dbReference>
<sequence length="504" mass="53163">MPPTKPPPPRRNRPAAASATPATTGNVTEPKPAVSTLAPGRLSSLGARPTPGGPTIGRSSSSAAGAGGASSSASGAKRSFLPKQVARRSKEDRDKSAPAASKVAPVPVQTPTFNSNAHGRGSRGGRAGGRAGGNSGNNSGRGGKQGRGRGRFEPISTQAVGAFSSIGAYDGRRRAGPAFEITGSASVAEDVSRMMVNGGVKTGDDILDDPNAFNMTRHTGVDTDEFFPVRASREETTQGDENKTEDEEDYSDGYEDVEVEVDEETAVMIKSELGSDATGTLTSSKKTITVSRPVRSKSSTPFVLPPSKADTYVSPEELTELKRVARDHKTIAKEFNISSILKSKSSEPATVAATTPAAEEKDKDTDVAMAEEERQPEIEQKLFFFQMPVLAPKFEAPVGADDGADDEDAEMRVVGDNDAAKQSAAITRFPEGMAGKLRLHKSGKLTMLLGNIVMEVSQGTEANFLQDVVVMSPEEQKAYLIGQVTRKMIVAPDVDVLLEGIQNL</sequence>
<feature type="compositionally biased region" description="Low complexity" evidence="5">
    <location>
        <begin position="14"/>
        <end position="24"/>
    </location>
</feature>
<comment type="caution">
    <text evidence="6">The sequence shown here is derived from an EMBL/GenBank/DDBJ whole genome shotgun (WGS) entry which is preliminary data.</text>
</comment>
<feature type="region of interest" description="Disordered" evidence="5">
    <location>
        <begin position="345"/>
        <end position="364"/>
    </location>
</feature>
<comment type="subcellular location">
    <subcellularLocation>
        <location evidence="1">Nucleus</location>
    </subcellularLocation>
</comment>
<feature type="compositionally biased region" description="Acidic residues" evidence="5">
    <location>
        <begin position="243"/>
        <end position="255"/>
    </location>
</feature>
<evidence type="ECO:0000256" key="1">
    <source>
        <dbReference type="ARBA" id="ARBA00004123"/>
    </source>
</evidence>
<organism evidence="6 7">
    <name type="scientific">Geotrichum candidum</name>
    <name type="common">Oospora lactis</name>
    <name type="synonym">Dipodascus geotrichum</name>
    <dbReference type="NCBI Taxonomy" id="1173061"/>
    <lineage>
        <taxon>Eukaryota</taxon>
        <taxon>Fungi</taxon>
        <taxon>Dikarya</taxon>
        <taxon>Ascomycota</taxon>
        <taxon>Saccharomycotina</taxon>
        <taxon>Dipodascomycetes</taxon>
        <taxon>Dipodascales</taxon>
        <taxon>Dipodascaceae</taxon>
        <taxon>Geotrichum</taxon>
    </lineage>
</organism>
<name>A0A9P5KRX0_GEOCN</name>
<evidence type="ECO:0000256" key="2">
    <source>
        <dbReference type="ARBA" id="ARBA00022478"/>
    </source>
</evidence>
<evidence type="ECO:0008006" key="8">
    <source>
        <dbReference type="Google" id="ProtNLM"/>
    </source>
</evidence>
<feature type="compositionally biased region" description="Low complexity" evidence="5">
    <location>
        <begin position="59"/>
        <end position="76"/>
    </location>
</feature>
<feature type="compositionally biased region" description="Low complexity" evidence="5">
    <location>
        <begin position="97"/>
        <end position="107"/>
    </location>
</feature>
<feature type="compositionally biased region" description="Polar residues" evidence="5">
    <location>
        <begin position="277"/>
        <end position="301"/>
    </location>
</feature>
<dbReference type="InterPro" id="IPR007811">
    <property type="entry name" value="RPC4"/>
</dbReference>
<evidence type="ECO:0000313" key="7">
    <source>
        <dbReference type="Proteomes" id="UP000750522"/>
    </source>
</evidence>
<dbReference type="EMBL" id="QQZK01000167">
    <property type="protein sequence ID" value="KAF5094850.1"/>
    <property type="molecule type" value="Genomic_DNA"/>
</dbReference>
<feature type="compositionally biased region" description="Gly residues" evidence="5">
    <location>
        <begin position="122"/>
        <end position="143"/>
    </location>
</feature>
<dbReference type="GO" id="GO:0003677">
    <property type="term" value="F:DNA binding"/>
    <property type="evidence" value="ECO:0007669"/>
    <property type="project" value="InterPro"/>
</dbReference>
<protein>
    <recommendedName>
        <fullName evidence="8">DNA-directed RNA polymerase III subunit RPC4</fullName>
    </recommendedName>
</protein>
<gene>
    <name evidence="6" type="ORF">DV451_004886</name>
</gene>
<dbReference type="PANTHER" id="PTHR13408:SF0">
    <property type="entry name" value="DNA-DIRECTED RNA POLYMERASE III SUBUNIT RPC4"/>
    <property type="match status" value="1"/>
</dbReference>
<feature type="region of interest" description="Disordered" evidence="5">
    <location>
        <begin position="202"/>
        <end position="255"/>
    </location>
</feature>
<reference evidence="6" key="2">
    <citation type="submission" date="2020-01" db="EMBL/GenBank/DDBJ databases">
        <authorList>
            <person name="Perkins V."/>
            <person name="Lessard M.-H."/>
            <person name="Dugat-Bony E."/>
            <person name="Frenette M."/>
            <person name="Labrie S."/>
        </authorList>
    </citation>
    <scope>NUCLEOTIDE SEQUENCE</scope>
    <source>
        <strain evidence="6">LMA-70</strain>
    </source>
</reference>
<keyword evidence="2" id="KW-0240">DNA-directed RNA polymerase</keyword>
<dbReference type="GO" id="GO:0005666">
    <property type="term" value="C:RNA polymerase III complex"/>
    <property type="evidence" value="ECO:0007669"/>
    <property type="project" value="InterPro"/>
</dbReference>
<dbReference type="AlphaFoldDB" id="A0A9P5KRX0"/>
<dbReference type="PANTHER" id="PTHR13408">
    <property type="entry name" value="DNA-DIRECTED RNA POLYMERASE III"/>
    <property type="match status" value="1"/>
</dbReference>
<reference evidence="6" key="1">
    <citation type="journal article" date="2020" name="Front. Microbiol.">
        <title>Phenotypic and Genetic Characterization of the Cheese Ripening Yeast Geotrichum candidum.</title>
        <authorList>
            <person name="Perkins V."/>
            <person name="Vignola S."/>
            <person name="Lessard M.H."/>
            <person name="Plante P.L."/>
            <person name="Corbeil J."/>
            <person name="Dugat-Bony E."/>
            <person name="Frenette M."/>
            <person name="Labrie S."/>
        </authorList>
    </citation>
    <scope>NUCLEOTIDE SEQUENCE</scope>
    <source>
        <strain evidence="6">LMA-70</strain>
    </source>
</reference>
<proteinExistence type="predicted"/>
<evidence type="ECO:0000256" key="4">
    <source>
        <dbReference type="ARBA" id="ARBA00023242"/>
    </source>
</evidence>
<feature type="compositionally biased region" description="Low complexity" evidence="5">
    <location>
        <begin position="347"/>
        <end position="357"/>
    </location>
</feature>
<evidence type="ECO:0000313" key="6">
    <source>
        <dbReference type="EMBL" id="KAF5094850.1"/>
    </source>
</evidence>